<dbReference type="FunFam" id="1.10.10.60:FF:000141">
    <property type="entry name" value="TetR family transcriptional regulator"/>
    <property type="match status" value="1"/>
</dbReference>
<dbReference type="SUPFAM" id="SSF46689">
    <property type="entry name" value="Homeodomain-like"/>
    <property type="match status" value="1"/>
</dbReference>
<feature type="DNA-binding region" description="H-T-H motif" evidence="4">
    <location>
        <begin position="33"/>
        <end position="52"/>
    </location>
</feature>
<accession>A0A5Q6S329</accession>
<dbReference type="InterPro" id="IPR039536">
    <property type="entry name" value="TetR_C_Proteobacteria"/>
</dbReference>
<dbReference type="Proteomes" id="UP000307768">
    <property type="component" value="Unassembled WGS sequence"/>
</dbReference>
<dbReference type="Pfam" id="PF14246">
    <property type="entry name" value="TetR_C_7"/>
    <property type="match status" value="1"/>
</dbReference>
<dbReference type="Pfam" id="PF00440">
    <property type="entry name" value="TetR_N"/>
    <property type="match status" value="1"/>
</dbReference>
<dbReference type="OrthoDB" id="7186128at2"/>
<evidence type="ECO:0000259" key="5">
    <source>
        <dbReference type="PROSITE" id="PS50977"/>
    </source>
</evidence>
<dbReference type="AlphaFoldDB" id="A0A5Q6S329"/>
<gene>
    <name evidence="6" type="ORF">FE697_002365</name>
</gene>
<evidence type="ECO:0000256" key="2">
    <source>
        <dbReference type="ARBA" id="ARBA00023125"/>
    </source>
</evidence>
<organism evidence="6 7">
    <name type="scientific">Mumia zhuanghuii</name>
    <dbReference type="NCBI Taxonomy" id="2585211"/>
    <lineage>
        <taxon>Bacteria</taxon>
        <taxon>Bacillati</taxon>
        <taxon>Actinomycetota</taxon>
        <taxon>Actinomycetes</taxon>
        <taxon>Propionibacteriales</taxon>
        <taxon>Nocardioidaceae</taxon>
        <taxon>Mumia</taxon>
    </lineage>
</organism>
<evidence type="ECO:0000313" key="6">
    <source>
        <dbReference type="EMBL" id="KAA1424778.1"/>
    </source>
</evidence>
<evidence type="ECO:0000256" key="3">
    <source>
        <dbReference type="ARBA" id="ARBA00023163"/>
    </source>
</evidence>
<evidence type="ECO:0000256" key="1">
    <source>
        <dbReference type="ARBA" id="ARBA00023015"/>
    </source>
</evidence>
<keyword evidence="3" id="KW-0804">Transcription</keyword>
<proteinExistence type="predicted"/>
<dbReference type="InterPro" id="IPR001647">
    <property type="entry name" value="HTH_TetR"/>
</dbReference>
<dbReference type="PANTHER" id="PTHR30055:SF146">
    <property type="entry name" value="HTH-TYPE TRANSCRIPTIONAL DUAL REGULATOR CECR"/>
    <property type="match status" value="1"/>
</dbReference>
<feature type="domain" description="HTH tetR-type" evidence="5">
    <location>
        <begin position="10"/>
        <end position="70"/>
    </location>
</feature>
<reference evidence="6 7" key="1">
    <citation type="submission" date="2019-09" db="EMBL/GenBank/DDBJ databases">
        <title>Mumia zhuanghuii sp. nov. isolated from the intestinal contents of plateau pika (Ochotona curzoniae) in the Qinghai-Tibet plateau of China.</title>
        <authorList>
            <person name="Tian Z."/>
        </authorList>
    </citation>
    <scope>NUCLEOTIDE SEQUENCE [LARGE SCALE GENOMIC DNA]</scope>
    <source>
        <strain evidence="7">350</strain>
    </source>
</reference>
<dbReference type="GO" id="GO:0045892">
    <property type="term" value="P:negative regulation of DNA-templated transcription"/>
    <property type="evidence" value="ECO:0007669"/>
    <property type="project" value="UniProtKB-ARBA"/>
</dbReference>
<dbReference type="InterPro" id="IPR050109">
    <property type="entry name" value="HTH-type_TetR-like_transc_reg"/>
</dbReference>
<dbReference type="Gene3D" id="1.10.357.10">
    <property type="entry name" value="Tetracycline Repressor, domain 2"/>
    <property type="match status" value="1"/>
</dbReference>
<dbReference type="InterPro" id="IPR009057">
    <property type="entry name" value="Homeodomain-like_sf"/>
</dbReference>
<name>A0A5Q6S329_9ACTN</name>
<dbReference type="RefSeq" id="WP_149767893.1">
    <property type="nucleotide sequence ID" value="NZ_VDFQ02000001.1"/>
</dbReference>
<dbReference type="InterPro" id="IPR036271">
    <property type="entry name" value="Tet_transcr_reg_TetR-rel_C_sf"/>
</dbReference>
<dbReference type="GO" id="GO:0003700">
    <property type="term" value="F:DNA-binding transcription factor activity"/>
    <property type="evidence" value="ECO:0007669"/>
    <property type="project" value="TreeGrafter"/>
</dbReference>
<evidence type="ECO:0000256" key="4">
    <source>
        <dbReference type="PROSITE-ProRule" id="PRU00335"/>
    </source>
</evidence>
<protein>
    <submittedName>
        <fullName evidence="6">TetR/AcrR family transcriptional regulator</fullName>
    </submittedName>
</protein>
<comment type="caution">
    <text evidence="6">The sequence shown here is derived from an EMBL/GenBank/DDBJ whole genome shotgun (WGS) entry which is preliminary data.</text>
</comment>
<dbReference type="PROSITE" id="PS50977">
    <property type="entry name" value="HTH_TETR_2"/>
    <property type="match status" value="1"/>
</dbReference>
<keyword evidence="1" id="KW-0805">Transcription regulation</keyword>
<dbReference type="SUPFAM" id="SSF48498">
    <property type="entry name" value="Tetracyclin repressor-like, C-terminal domain"/>
    <property type="match status" value="1"/>
</dbReference>
<evidence type="ECO:0000313" key="7">
    <source>
        <dbReference type="Proteomes" id="UP000307768"/>
    </source>
</evidence>
<dbReference type="GO" id="GO:0000976">
    <property type="term" value="F:transcription cis-regulatory region binding"/>
    <property type="evidence" value="ECO:0007669"/>
    <property type="project" value="TreeGrafter"/>
</dbReference>
<keyword evidence="2 4" id="KW-0238">DNA-binding</keyword>
<dbReference type="PANTHER" id="PTHR30055">
    <property type="entry name" value="HTH-TYPE TRANSCRIPTIONAL REGULATOR RUTR"/>
    <property type="match status" value="1"/>
</dbReference>
<sequence length="207" mass="22250">MDTVDLSRTERKHRAIIDAATATFVAKGYAGTSMDEIARVAAVSKQTVYKHFADKERLFAEVVLSTTDRVDGIVSLVADISADADDLEPKLQVLAEQLLGAVVQPGTIALRRLVIANAEQFPDVSASWYEEGFERVLLTLADSFARLSDAGLLRMDDSAMAAQHFAALVLWIPVNRAMFHGAGGDPVDVAEQAAIAVRTFLAAYAAA</sequence>
<dbReference type="EMBL" id="VDFQ02000001">
    <property type="protein sequence ID" value="KAA1424778.1"/>
    <property type="molecule type" value="Genomic_DNA"/>
</dbReference>
<dbReference type="PRINTS" id="PR00455">
    <property type="entry name" value="HTHTETR"/>
</dbReference>